<keyword evidence="9" id="KW-0121">Carboxypeptidase</keyword>
<organism evidence="9 10">
    <name type="scientific">Daphnia sinensis</name>
    <dbReference type="NCBI Taxonomy" id="1820382"/>
    <lineage>
        <taxon>Eukaryota</taxon>
        <taxon>Metazoa</taxon>
        <taxon>Ecdysozoa</taxon>
        <taxon>Arthropoda</taxon>
        <taxon>Crustacea</taxon>
        <taxon>Branchiopoda</taxon>
        <taxon>Diplostraca</taxon>
        <taxon>Cladocera</taxon>
        <taxon>Anomopoda</taxon>
        <taxon>Daphniidae</taxon>
        <taxon>Daphnia</taxon>
        <taxon>Daphnia similis group</taxon>
    </lineage>
</organism>
<dbReference type="InterPro" id="IPR000834">
    <property type="entry name" value="Peptidase_M14"/>
</dbReference>
<evidence type="ECO:0000256" key="2">
    <source>
        <dbReference type="ARBA" id="ARBA00005988"/>
    </source>
</evidence>
<dbReference type="PROSITE" id="PS52035">
    <property type="entry name" value="PEPTIDASE_M14"/>
    <property type="match status" value="1"/>
</dbReference>
<dbReference type="GO" id="GO:0008270">
    <property type="term" value="F:zinc ion binding"/>
    <property type="evidence" value="ECO:0007669"/>
    <property type="project" value="InterPro"/>
</dbReference>
<gene>
    <name evidence="9" type="ORF">GHT06_004120</name>
</gene>
<evidence type="ECO:0000256" key="6">
    <source>
        <dbReference type="ARBA" id="ARBA00023049"/>
    </source>
</evidence>
<dbReference type="SMART" id="SM00631">
    <property type="entry name" value="Zn_pept"/>
    <property type="match status" value="1"/>
</dbReference>
<evidence type="ECO:0000259" key="8">
    <source>
        <dbReference type="PROSITE" id="PS52035"/>
    </source>
</evidence>
<evidence type="ECO:0000256" key="7">
    <source>
        <dbReference type="PROSITE-ProRule" id="PRU01379"/>
    </source>
</evidence>
<dbReference type="Pfam" id="PF00246">
    <property type="entry name" value="Peptidase_M14"/>
    <property type="match status" value="1"/>
</dbReference>
<dbReference type="CDD" id="cd06905">
    <property type="entry name" value="M14-like"/>
    <property type="match status" value="1"/>
</dbReference>
<keyword evidence="10" id="KW-1185">Reference proteome</keyword>
<dbReference type="GO" id="GO:0006508">
    <property type="term" value="P:proteolysis"/>
    <property type="evidence" value="ECO:0007669"/>
    <property type="project" value="UniProtKB-KW"/>
</dbReference>
<protein>
    <submittedName>
        <fullName evidence="9">Carboxypeptidase A2-like</fullName>
    </submittedName>
</protein>
<keyword evidence="6" id="KW-0482">Metalloprotease</keyword>
<dbReference type="PANTHER" id="PTHR11705">
    <property type="entry name" value="PROTEASE FAMILY M14 CARBOXYPEPTIDASE A,B"/>
    <property type="match status" value="1"/>
</dbReference>
<comment type="similarity">
    <text evidence="2 7">Belongs to the peptidase M14 family.</text>
</comment>
<comment type="caution">
    <text evidence="9">The sequence shown here is derived from an EMBL/GenBank/DDBJ whole genome shotgun (WGS) entry which is preliminary data.</text>
</comment>
<dbReference type="Proteomes" id="UP000820818">
    <property type="component" value="Unassembled WGS sequence"/>
</dbReference>
<comment type="cofactor">
    <cofactor evidence="1">
        <name>Zn(2+)</name>
        <dbReference type="ChEBI" id="CHEBI:29105"/>
    </cofactor>
</comment>
<evidence type="ECO:0000256" key="1">
    <source>
        <dbReference type="ARBA" id="ARBA00001947"/>
    </source>
</evidence>
<evidence type="ECO:0000313" key="10">
    <source>
        <dbReference type="Proteomes" id="UP000820818"/>
    </source>
</evidence>
<evidence type="ECO:0000256" key="5">
    <source>
        <dbReference type="ARBA" id="ARBA00022833"/>
    </source>
</evidence>
<keyword evidence="5" id="KW-0862">Zinc</keyword>
<dbReference type="EMBL" id="WJBH02000295">
    <property type="protein sequence ID" value="KAI9549565.1"/>
    <property type="molecule type" value="Genomic_DNA"/>
</dbReference>
<dbReference type="PRINTS" id="PR00765">
    <property type="entry name" value="CRBOXYPTASEA"/>
</dbReference>
<name>A0AAD5KSS9_9CRUS</name>
<evidence type="ECO:0000256" key="3">
    <source>
        <dbReference type="ARBA" id="ARBA00022670"/>
    </source>
</evidence>
<reference evidence="9" key="1">
    <citation type="submission" date="2022-05" db="EMBL/GenBank/DDBJ databases">
        <title>A multi-omics perspective on studying reproductive biology in Daphnia sinensis.</title>
        <authorList>
            <person name="Jia J."/>
        </authorList>
    </citation>
    <scope>NUCLEOTIDE SEQUENCE</scope>
    <source>
        <strain evidence="9">WSL</strain>
    </source>
</reference>
<evidence type="ECO:0000313" key="9">
    <source>
        <dbReference type="EMBL" id="KAI9549565.1"/>
    </source>
</evidence>
<keyword evidence="4" id="KW-0378">Hydrolase</keyword>
<sequence>MYHWYQKWATQFPDLIDLYVVAESFEGRPILQMTLTNKKTGKDTDKPAAYFEGGRHSGEITASESILWMTQHLLENYGKDPQITKLIDTKAIYLRPQNNPDGSNLYLYTRSKAIEVLFARMHTDRDGLLDEDPSEDLDGDGIIYQMRKKAVTPEEKEKANFIIDPAHPAGKLMKRVLAGKGDYLIYSEGIDNDGDGAYNEDGIGGLDLHRNYPENWRPDTGGDLTGRGYTQFGAGEYPLSEVESKSTVLWMLSHPNISVVNSMDTRVPMHLRPPSTSKSEERMYPSDLAIYREMECARTFFHCLSLGSTRYKINTMTGDPLKPTPLFGHGPDFGYFYYGSIWYGDEL</sequence>
<keyword evidence="3" id="KW-0645">Protease</keyword>
<feature type="domain" description="Peptidase M14" evidence="8">
    <location>
        <begin position="1"/>
        <end position="347"/>
    </location>
</feature>
<dbReference type="GO" id="GO:0004181">
    <property type="term" value="F:metallocarboxypeptidase activity"/>
    <property type="evidence" value="ECO:0007669"/>
    <property type="project" value="InterPro"/>
</dbReference>
<comment type="caution">
    <text evidence="7">Lacks conserved residue(s) required for the propagation of feature annotation.</text>
</comment>
<dbReference type="AlphaFoldDB" id="A0AAD5KSS9"/>
<proteinExistence type="inferred from homology"/>
<evidence type="ECO:0000256" key="4">
    <source>
        <dbReference type="ARBA" id="ARBA00022801"/>
    </source>
</evidence>
<dbReference type="PANTHER" id="PTHR11705:SF143">
    <property type="entry name" value="SLL0236 PROTEIN"/>
    <property type="match status" value="1"/>
</dbReference>
<dbReference type="Gene3D" id="3.40.630.10">
    <property type="entry name" value="Zn peptidases"/>
    <property type="match status" value="1"/>
</dbReference>
<dbReference type="SUPFAM" id="SSF53187">
    <property type="entry name" value="Zn-dependent exopeptidases"/>
    <property type="match status" value="1"/>
</dbReference>
<dbReference type="GO" id="GO:0005615">
    <property type="term" value="C:extracellular space"/>
    <property type="evidence" value="ECO:0007669"/>
    <property type="project" value="TreeGrafter"/>
</dbReference>
<accession>A0AAD5KSS9</accession>